<proteinExistence type="predicted"/>
<name>A0ABV4BZR5_9MYCO</name>
<keyword evidence="1" id="KW-0732">Signal</keyword>
<reference evidence="3 4" key="1">
    <citation type="submission" date="2024-08" db="EMBL/GenBank/DDBJ databases">
        <title>Mycobacterium servetensis sp. nov., a novel rapid-growing mycobacterial species recovered from a human patient in Zaragoza, Spain.</title>
        <authorList>
            <person name="Tristancho-Baro A.I."/>
            <person name="Buenestado-Serrano S."/>
            <person name="Garcia De Viedma D."/>
            <person name="Milagro-Beamonte A."/>
            <person name="Burillo N."/>
            <person name="Sanz S."/>
            <person name="Lopez-Calleja A.I."/>
            <person name="Penas-Utrilla D."/>
            <person name="Guardingo M."/>
            <person name="Garcia M.J."/>
            <person name="Vinuelas-Bayon J."/>
        </authorList>
    </citation>
    <scope>NUCLEOTIDE SEQUENCE [LARGE SCALE GENOMIC DNA]</scope>
    <source>
        <strain evidence="4">HUMS_12744610</strain>
    </source>
</reference>
<dbReference type="EMBL" id="JBGEDP010000001">
    <property type="protein sequence ID" value="MEY8015087.1"/>
    <property type="molecule type" value="Genomic_DNA"/>
</dbReference>
<feature type="signal peptide" evidence="1">
    <location>
        <begin position="1"/>
        <end position="23"/>
    </location>
</feature>
<dbReference type="Pfam" id="PF05305">
    <property type="entry name" value="DUF732"/>
    <property type="match status" value="1"/>
</dbReference>
<feature type="domain" description="DUF732" evidence="2">
    <location>
        <begin position="24"/>
        <end position="95"/>
    </location>
</feature>
<organism evidence="3 4">
    <name type="scientific">Mycobacterium servetii</name>
    <dbReference type="NCBI Taxonomy" id="3237418"/>
    <lineage>
        <taxon>Bacteria</taxon>
        <taxon>Bacillati</taxon>
        <taxon>Actinomycetota</taxon>
        <taxon>Actinomycetes</taxon>
        <taxon>Mycobacteriales</taxon>
        <taxon>Mycobacteriaceae</taxon>
        <taxon>Mycobacterium</taxon>
    </lineage>
</organism>
<feature type="chain" id="PRO_5045650966" evidence="1">
    <location>
        <begin position="24"/>
        <end position="112"/>
    </location>
</feature>
<evidence type="ECO:0000256" key="1">
    <source>
        <dbReference type="SAM" id="SignalP"/>
    </source>
</evidence>
<evidence type="ECO:0000259" key="2">
    <source>
        <dbReference type="Pfam" id="PF05305"/>
    </source>
</evidence>
<evidence type="ECO:0000313" key="4">
    <source>
        <dbReference type="Proteomes" id="UP001564760"/>
    </source>
</evidence>
<keyword evidence="4" id="KW-1185">Reference proteome</keyword>
<protein>
    <submittedName>
        <fullName evidence="3">DUF732 domain-containing protein</fullName>
    </submittedName>
</protein>
<gene>
    <name evidence="3" type="ORF">AB8998_08725</name>
</gene>
<comment type="caution">
    <text evidence="3">The sequence shown here is derived from an EMBL/GenBank/DDBJ whole genome shotgun (WGS) entry which is preliminary data.</text>
</comment>
<dbReference type="RefSeq" id="WP_369741481.1">
    <property type="nucleotide sequence ID" value="NZ_JBGEDP010000001.1"/>
</dbReference>
<dbReference type="Proteomes" id="UP001564760">
    <property type="component" value="Unassembled WGS sequence"/>
</dbReference>
<accession>A0ABV4BZR5</accession>
<evidence type="ECO:0000313" key="3">
    <source>
        <dbReference type="EMBL" id="MEY8015087.1"/>
    </source>
</evidence>
<sequence length="112" mass="11622">MFVKPLVVVAGMAAFAVPATAHADDAAFLNALNQAGIQFPDTSAVRSAAREVCDYLADGHTAAQAARGVKNANPELTLTHAGQFVAIARDTYCHQSVTGASDNQPVADRSQP</sequence>
<dbReference type="InterPro" id="IPR007969">
    <property type="entry name" value="DUF732"/>
</dbReference>